<dbReference type="InterPro" id="IPR013785">
    <property type="entry name" value="Aldolase_TIM"/>
</dbReference>
<sequence>MEYSPYVISLVKESHTFLFNTKNNISLKIENQLLDKVKVDYKTRQKFNSFLASKKFFPEESELDSMVELFRERDDSTLRIIILAHGDCNFRCKYCYEKFINRTITSQKSGILAFVKKKLSEHHFKDLHVSWFGGEPLLGYKDILDISRELIAIAEQVGICYHSDITTNGYLLSRTVLTRLITECYVQYYQVTVDGAKEGHDNQRVLKNGYGSYERIIKNLNDARALDLNFKVLIRLNVSKENYKHIDKFLIEDAQLFKGDKRFQLLFRNVGDWRCGDRTAEYKVTLFDEDVSFILSKRAIYLGFSLYDEFMFRSNYYSCYAQKPHSYTIDTKGNLLKCTVALYEKENNIGELGNPQLNEQHHKLWVNSYRFPPKCLNCQLLLICKGGACPKRDIFNEHTFEEACYKMKQNILKYFELSILSNTLDYELRSD</sequence>
<evidence type="ECO:0000313" key="8">
    <source>
        <dbReference type="EMBL" id="SUN47449.1"/>
    </source>
</evidence>
<evidence type="ECO:0000256" key="5">
    <source>
        <dbReference type="ARBA" id="ARBA00023014"/>
    </source>
</evidence>
<evidence type="ECO:0000256" key="2">
    <source>
        <dbReference type="ARBA" id="ARBA00022691"/>
    </source>
</evidence>
<dbReference type="AlphaFoldDB" id="A0A380JSA1"/>
<evidence type="ECO:0000256" key="1">
    <source>
        <dbReference type="ARBA" id="ARBA00001966"/>
    </source>
</evidence>
<dbReference type="Proteomes" id="UP000254461">
    <property type="component" value="Unassembled WGS sequence"/>
</dbReference>
<proteinExistence type="inferred from homology"/>
<organism evidence="8 9">
    <name type="scientific">Streptococcus equi subsp. equi</name>
    <dbReference type="NCBI Taxonomy" id="148942"/>
    <lineage>
        <taxon>Bacteria</taxon>
        <taxon>Bacillati</taxon>
        <taxon>Bacillota</taxon>
        <taxon>Bacilli</taxon>
        <taxon>Lactobacillales</taxon>
        <taxon>Streptococcaceae</taxon>
        <taxon>Streptococcus</taxon>
    </lineage>
</organism>
<evidence type="ECO:0000259" key="7">
    <source>
        <dbReference type="PROSITE" id="PS51918"/>
    </source>
</evidence>
<dbReference type="InterPro" id="IPR023885">
    <property type="entry name" value="4Fe4S-binding_SPASM_dom"/>
</dbReference>
<comment type="cofactor">
    <cofactor evidence="1">
        <name>[4Fe-4S] cluster</name>
        <dbReference type="ChEBI" id="CHEBI:49883"/>
    </cofactor>
</comment>
<dbReference type="SUPFAM" id="SSF102114">
    <property type="entry name" value="Radical SAM enzymes"/>
    <property type="match status" value="1"/>
</dbReference>
<dbReference type="SFLD" id="SFLDG01067">
    <property type="entry name" value="SPASM/twitch_domain_containing"/>
    <property type="match status" value="1"/>
</dbReference>
<dbReference type="GO" id="GO:0051536">
    <property type="term" value="F:iron-sulfur cluster binding"/>
    <property type="evidence" value="ECO:0007669"/>
    <property type="project" value="UniProtKB-KW"/>
</dbReference>
<evidence type="ECO:0000256" key="4">
    <source>
        <dbReference type="ARBA" id="ARBA00023004"/>
    </source>
</evidence>
<keyword evidence="4" id="KW-0408">Iron</keyword>
<comment type="similarity">
    <text evidence="6">Belongs to the radical SAM superfamily. Anaerobic sulfatase-maturating enzyme family.</text>
</comment>
<dbReference type="PANTHER" id="PTHR43273:SF3">
    <property type="entry name" value="ANAEROBIC SULFATASE-MATURATING ENZYME HOMOLOG ASLB-RELATED"/>
    <property type="match status" value="1"/>
</dbReference>
<keyword evidence="2" id="KW-0949">S-adenosyl-L-methionine</keyword>
<dbReference type="EMBL" id="UHFF01000002">
    <property type="protein sequence ID" value="SUN47449.1"/>
    <property type="molecule type" value="Genomic_DNA"/>
</dbReference>
<dbReference type="PANTHER" id="PTHR43273">
    <property type="entry name" value="ANAEROBIC SULFATASE-MATURATING ENZYME HOMOLOG ASLB-RELATED"/>
    <property type="match status" value="1"/>
</dbReference>
<dbReference type="NCBIfam" id="TIGR04085">
    <property type="entry name" value="rSAM_more_4Fe4S"/>
    <property type="match status" value="1"/>
</dbReference>
<dbReference type="InterPro" id="IPR058240">
    <property type="entry name" value="rSAM_sf"/>
</dbReference>
<dbReference type="Gene3D" id="3.20.20.70">
    <property type="entry name" value="Aldolase class I"/>
    <property type="match status" value="1"/>
</dbReference>
<dbReference type="GO" id="GO:0016491">
    <property type="term" value="F:oxidoreductase activity"/>
    <property type="evidence" value="ECO:0007669"/>
    <property type="project" value="InterPro"/>
</dbReference>
<evidence type="ECO:0000256" key="3">
    <source>
        <dbReference type="ARBA" id="ARBA00022723"/>
    </source>
</evidence>
<dbReference type="GO" id="GO:0046872">
    <property type="term" value="F:metal ion binding"/>
    <property type="evidence" value="ECO:0007669"/>
    <property type="project" value="UniProtKB-KW"/>
</dbReference>
<feature type="domain" description="Radical SAM core" evidence="7">
    <location>
        <begin position="73"/>
        <end position="305"/>
    </location>
</feature>
<evidence type="ECO:0000313" key="9">
    <source>
        <dbReference type="Proteomes" id="UP000254461"/>
    </source>
</evidence>
<dbReference type="InterPro" id="IPR023867">
    <property type="entry name" value="Sulphatase_maturase_rSAM"/>
</dbReference>
<dbReference type="InterPro" id="IPR007197">
    <property type="entry name" value="rSAM"/>
</dbReference>
<dbReference type="SFLD" id="SFLDS00029">
    <property type="entry name" value="Radical_SAM"/>
    <property type="match status" value="1"/>
</dbReference>
<dbReference type="RefSeq" id="WP_037581564.1">
    <property type="nucleotide sequence ID" value="NZ_UHFF01000002.1"/>
</dbReference>
<name>A0A380JSA1_9STRE</name>
<dbReference type="PROSITE" id="PS51918">
    <property type="entry name" value="RADICAL_SAM"/>
    <property type="match status" value="1"/>
</dbReference>
<protein>
    <submittedName>
        <fullName evidence="8">Transcriptional regulator</fullName>
    </submittedName>
</protein>
<keyword evidence="3" id="KW-0479">Metal-binding</keyword>
<keyword evidence="5" id="KW-0411">Iron-sulfur</keyword>
<dbReference type="UniPathway" id="UPA00782"/>
<gene>
    <name evidence="8" type="primary">ydeM</name>
    <name evidence="8" type="ORF">NCTC12092_01432</name>
</gene>
<dbReference type="Pfam" id="PF04055">
    <property type="entry name" value="Radical_SAM"/>
    <property type="match status" value="1"/>
</dbReference>
<reference evidence="8 9" key="1">
    <citation type="submission" date="2018-06" db="EMBL/GenBank/DDBJ databases">
        <authorList>
            <consortium name="Pathogen Informatics"/>
            <person name="Doyle S."/>
        </authorList>
    </citation>
    <scope>NUCLEOTIDE SEQUENCE [LARGE SCALE GENOMIC DNA]</scope>
    <source>
        <strain evidence="8 9">NCTC12092</strain>
    </source>
</reference>
<dbReference type="CDD" id="cd01335">
    <property type="entry name" value="Radical_SAM"/>
    <property type="match status" value="1"/>
</dbReference>
<evidence type="ECO:0000256" key="6">
    <source>
        <dbReference type="ARBA" id="ARBA00023601"/>
    </source>
</evidence>
<accession>A0A380JSA1</accession>